<feature type="transmembrane region" description="Helical" evidence="2">
    <location>
        <begin position="61"/>
        <end position="89"/>
    </location>
</feature>
<evidence type="ECO:0000313" key="4">
    <source>
        <dbReference type="Proteomes" id="UP000654075"/>
    </source>
</evidence>
<organism evidence="3 4">
    <name type="scientific">Polarella glacialis</name>
    <name type="common">Dinoflagellate</name>
    <dbReference type="NCBI Taxonomy" id="89957"/>
    <lineage>
        <taxon>Eukaryota</taxon>
        <taxon>Sar</taxon>
        <taxon>Alveolata</taxon>
        <taxon>Dinophyceae</taxon>
        <taxon>Suessiales</taxon>
        <taxon>Suessiaceae</taxon>
        <taxon>Polarella</taxon>
    </lineage>
</organism>
<keyword evidence="2" id="KW-0812">Transmembrane</keyword>
<dbReference type="Proteomes" id="UP000654075">
    <property type="component" value="Unassembled WGS sequence"/>
</dbReference>
<dbReference type="AlphaFoldDB" id="A0A813FQT1"/>
<feature type="region of interest" description="Disordered" evidence="1">
    <location>
        <begin position="100"/>
        <end position="133"/>
    </location>
</feature>
<accession>A0A813FQT1</accession>
<evidence type="ECO:0000256" key="2">
    <source>
        <dbReference type="SAM" id="Phobius"/>
    </source>
</evidence>
<keyword evidence="2" id="KW-1133">Transmembrane helix</keyword>
<comment type="caution">
    <text evidence="3">The sequence shown here is derived from an EMBL/GenBank/DDBJ whole genome shotgun (WGS) entry which is preliminary data.</text>
</comment>
<name>A0A813FQT1_POLGL</name>
<sequence length="133" mass="14539">MDPVVVEVSREAIMKRSQNRGQLGDIFDNHVLRQLVVGEATARMAEGLVHKSSLMFLCRMALIMAFFTGCTIFLFTSICLLIAFVSIFMTASSRSRCNWGHRTSAGRPEGKPTKGSVALSGTECAGNAPMTRH</sequence>
<keyword evidence="2" id="KW-0472">Membrane</keyword>
<dbReference type="EMBL" id="CAJNNV010025190">
    <property type="protein sequence ID" value="CAE8613002.1"/>
    <property type="molecule type" value="Genomic_DNA"/>
</dbReference>
<protein>
    <submittedName>
        <fullName evidence="3">Uncharacterized protein</fullName>
    </submittedName>
</protein>
<gene>
    <name evidence="3" type="ORF">PGLA1383_LOCUS30783</name>
</gene>
<evidence type="ECO:0000313" key="3">
    <source>
        <dbReference type="EMBL" id="CAE8613002.1"/>
    </source>
</evidence>
<reference evidence="3" key="1">
    <citation type="submission" date="2021-02" db="EMBL/GenBank/DDBJ databases">
        <authorList>
            <person name="Dougan E. K."/>
            <person name="Rhodes N."/>
            <person name="Thang M."/>
            <person name="Chan C."/>
        </authorList>
    </citation>
    <scope>NUCLEOTIDE SEQUENCE</scope>
</reference>
<keyword evidence="4" id="KW-1185">Reference proteome</keyword>
<evidence type="ECO:0000256" key="1">
    <source>
        <dbReference type="SAM" id="MobiDB-lite"/>
    </source>
</evidence>
<proteinExistence type="predicted"/>